<dbReference type="GO" id="GO:0016788">
    <property type="term" value="F:hydrolase activity, acting on ester bonds"/>
    <property type="evidence" value="ECO:0007669"/>
    <property type="project" value="InterPro"/>
</dbReference>
<comment type="caution">
    <text evidence="2">The sequence shown here is derived from an EMBL/GenBank/DDBJ whole genome shotgun (WGS) entry which is preliminary data.</text>
</comment>
<dbReference type="CDD" id="cd01830">
    <property type="entry name" value="XynE_like"/>
    <property type="match status" value="1"/>
</dbReference>
<protein>
    <submittedName>
        <fullName evidence="2">SGNH/GDSL hydrolase family protein</fullName>
    </submittedName>
</protein>
<dbReference type="PANTHER" id="PTHR43784:SF2">
    <property type="entry name" value="GDSL-LIKE LIPASE_ACYLHYDROLASE, PUTATIVE (AFU_ORTHOLOGUE AFUA_2G00820)-RELATED"/>
    <property type="match status" value="1"/>
</dbReference>
<evidence type="ECO:0000256" key="1">
    <source>
        <dbReference type="SAM" id="SignalP"/>
    </source>
</evidence>
<dbReference type="InterPro" id="IPR053140">
    <property type="entry name" value="GDSL_Rv0518-like"/>
</dbReference>
<dbReference type="InterPro" id="IPR001087">
    <property type="entry name" value="GDSL"/>
</dbReference>
<dbReference type="AlphaFoldDB" id="A0A5R9AKD7"/>
<reference evidence="3" key="2">
    <citation type="submission" date="2019-06" db="EMBL/GenBank/DDBJ databases">
        <title>AzeR, a transcriptional regulator that responds to azelaic acid in Pseudomonas nitroreducens.</title>
        <authorList>
            <person name="Bez C."/>
            <person name="Javvadi S.G."/>
            <person name="Bertani I."/>
            <person name="Devescovi G."/>
            <person name="Studholme D.J."/>
            <person name="Geller A."/>
            <person name="Levy A."/>
            <person name="Venturi V."/>
        </authorList>
    </citation>
    <scope>NUCLEOTIDE SEQUENCE [LARGE SCALE GENOMIC DNA]</scope>
    <source>
        <strain evidence="3">DSM 9128</strain>
    </source>
</reference>
<reference evidence="2 3" key="1">
    <citation type="submission" date="2019-05" db="EMBL/GenBank/DDBJ databases">
        <authorList>
            <person name="Moore K."/>
            <person name="O'Neill P."/>
            <person name="Farbos A."/>
            <person name="Studholme D.J."/>
        </authorList>
    </citation>
    <scope>NUCLEOTIDE SEQUENCE [LARGE SCALE GENOMIC DNA]</scope>
    <source>
        <strain evidence="2 3">DSM 9128</strain>
    </source>
</reference>
<dbReference type="RefSeq" id="WP_138212825.1">
    <property type="nucleotide sequence ID" value="NZ_VASG01000001.1"/>
</dbReference>
<gene>
    <name evidence="2" type="ORF">FEA48_05275</name>
</gene>
<name>A0A5R9AKD7_PSENT</name>
<keyword evidence="1" id="KW-0732">Signal</keyword>
<keyword evidence="2" id="KW-0378">Hydrolase</keyword>
<accession>A0A5R9AKD7</accession>
<proteinExistence type="predicted"/>
<evidence type="ECO:0000313" key="3">
    <source>
        <dbReference type="Proteomes" id="UP000307510"/>
    </source>
</evidence>
<feature type="signal peptide" evidence="1">
    <location>
        <begin position="1"/>
        <end position="19"/>
    </location>
</feature>
<sequence>MKRLLLAALITLALPLAQAEGGHWQATWSASPQRTWGKEVPLPLGVPPVIGNHTLRQSVKLSLGGQRVRVALSNAYGSQPVAIGGVAVALAASAGQLDGPSRRLTFAGQPTAYIAPGAELLSDPLDLAVPALGELAVSIYLPQSTAIESFHWDGKQRVYGGPGEQLDAARLPADGKMEARLFLADVLVESPAARPVVAVLGDSITDGRGASLDGNQRWPDVLAQRLAARDVGVINAGISGARLLSDGMGQSALVRFQRDVLGKPGVKVAIVALGINDISWPGSTFAPNNPLVQYEDLVAGYRQLIAQAHMRGVRLVGATILPFERALSGSPIENYHAANKEALRQRVNRWIRESGEFDAVVDLDAHLRDPDHPLRLLPAYDSGDHLHPSDAGNRAMARSVDIDALLKGIL</sequence>
<feature type="chain" id="PRO_5024443596" evidence="1">
    <location>
        <begin position="20"/>
        <end position="410"/>
    </location>
</feature>
<dbReference type="PANTHER" id="PTHR43784">
    <property type="entry name" value="GDSL-LIKE LIPASE/ACYLHYDROLASE, PUTATIVE (AFU_ORTHOLOGUE AFUA_2G00820)-RELATED"/>
    <property type="match status" value="1"/>
</dbReference>
<dbReference type="SUPFAM" id="SSF52266">
    <property type="entry name" value="SGNH hydrolase"/>
    <property type="match status" value="1"/>
</dbReference>
<dbReference type="EMBL" id="VASG01000001">
    <property type="protein sequence ID" value="TLP78614.1"/>
    <property type="molecule type" value="Genomic_DNA"/>
</dbReference>
<evidence type="ECO:0000313" key="2">
    <source>
        <dbReference type="EMBL" id="TLP78614.1"/>
    </source>
</evidence>
<dbReference type="Pfam" id="PF00657">
    <property type="entry name" value="Lipase_GDSL"/>
    <property type="match status" value="1"/>
</dbReference>
<organism evidence="2 3">
    <name type="scientific">Pseudomonas nitroreducens</name>
    <dbReference type="NCBI Taxonomy" id="46680"/>
    <lineage>
        <taxon>Bacteria</taxon>
        <taxon>Pseudomonadati</taxon>
        <taxon>Pseudomonadota</taxon>
        <taxon>Gammaproteobacteria</taxon>
        <taxon>Pseudomonadales</taxon>
        <taxon>Pseudomonadaceae</taxon>
        <taxon>Pseudomonas</taxon>
    </lineage>
</organism>
<dbReference type="Gene3D" id="3.40.50.1110">
    <property type="entry name" value="SGNH hydrolase"/>
    <property type="match status" value="1"/>
</dbReference>
<dbReference type="Proteomes" id="UP000307510">
    <property type="component" value="Unassembled WGS sequence"/>
</dbReference>
<dbReference type="InterPro" id="IPR036514">
    <property type="entry name" value="SGNH_hydro_sf"/>
</dbReference>